<feature type="transmembrane region" description="Helical" evidence="10">
    <location>
        <begin position="658"/>
        <end position="682"/>
    </location>
</feature>
<dbReference type="Proteomes" id="UP000283895">
    <property type="component" value="Unassembled WGS sequence"/>
</dbReference>
<feature type="transmembrane region" description="Helical" evidence="10">
    <location>
        <begin position="222"/>
        <end position="240"/>
    </location>
</feature>
<protein>
    <recommendedName>
        <fullName evidence="13">OPT family small oligopeptide transporter</fullName>
    </recommendedName>
</protein>
<dbReference type="PANTHER" id="PTHR22601">
    <property type="entry name" value="ISP4 LIKE PROTEIN"/>
    <property type="match status" value="1"/>
</dbReference>
<evidence type="ECO:0008006" key="13">
    <source>
        <dbReference type="Google" id="ProtNLM"/>
    </source>
</evidence>
<evidence type="ECO:0000256" key="7">
    <source>
        <dbReference type="ARBA" id="ARBA00022989"/>
    </source>
</evidence>
<feature type="region of interest" description="Disordered" evidence="9">
    <location>
        <begin position="48"/>
        <end position="72"/>
    </location>
</feature>
<organism evidence="11 12">
    <name type="scientific">Cytospora schulzeri</name>
    <dbReference type="NCBI Taxonomy" id="448051"/>
    <lineage>
        <taxon>Eukaryota</taxon>
        <taxon>Fungi</taxon>
        <taxon>Dikarya</taxon>
        <taxon>Ascomycota</taxon>
        <taxon>Pezizomycotina</taxon>
        <taxon>Sordariomycetes</taxon>
        <taxon>Sordariomycetidae</taxon>
        <taxon>Diaporthales</taxon>
        <taxon>Cytosporaceae</taxon>
        <taxon>Cytospora</taxon>
    </lineage>
</organism>
<dbReference type="OrthoDB" id="9986677at2759"/>
<feature type="transmembrane region" description="Helical" evidence="10">
    <location>
        <begin position="508"/>
        <end position="532"/>
    </location>
</feature>
<dbReference type="GO" id="GO:0035673">
    <property type="term" value="F:oligopeptide transmembrane transporter activity"/>
    <property type="evidence" value="ECO:0007669"/>
    <property type="project" value="InterPro"/>
</dbReference>
<evidence type="ECO:0000313" key="11">
    <source>
        <dbReference type="EMBL" id="ROV94787.1"/>
    </source>
</evidence>
<keyword evidence="3" id="KW-0813">Transport</keyword>
<dbReference type="InterPro" id="IPR004648">
    <property type="entry name" value="Oligpept_transpt"/>
</dbReference>
<evidence type="ECO:0000256" key="5">
    <source>
        <dbReference type="ARBA" id="ARBA00022856"/>
    </source>
</evidence>
<feature type="transmembrane region" description="Helical" evidence="10">
    <location>
        <begin position="365"/>
        <end position="382"/>
    </location>
</feature>
<accession>A0A423VUU5</accession>
<dbReference type="Pfam" id="PF03169">
    <property type="entry name" value="OPT"/>
    <property type="match status" value="1"/>
</dbReference>
<evidence type="ECO:0000313" key="12">
    <source>
        <dbReference type="Proteomes" id="UP000283895"/>
    </source>
</evidence>
<keyword evidence="5" id="KW-0571">Peptide transport</keyword>
<keyword evidence="12" id="KW-1185">Reference proteome</keyword>
<feature type="transmembrane region" description="Helical" evidence="10">
    <location>
        <begin position="99"/>
        <end position="116"/>
    </location>
</feature>
<evidence type="ECO:0000256" key="8">
    <source>
        <dbReference type="ARBA" id="ARBA00023136"/>
    </source>
</evidence>
<evidence type="ECO:0000256" key="1">
    <source>
        <dbReference type="ARBA" id="ARBA00004141"/>
    </source>
</evidence>
<feature type="transmembrane region" description="Helical" evidence="10">
    <location>
        <begin position="281"/>
        <end position="299"/>
    </location>
</feature>
<keyword evidence="4 10" id="KW-0812">Transmembrane</keyword>
<evidence type="ECO:0000256" key="4">
    <source>
        <dbReference type="ARBA" id="ARBA00022692"/>
    </source>
</evidence>
<dbReference type="GO" id="GO:0015031">
    <property type="term" value="P:protein transport"/>
    <property type="evidence" value="ECO:0007669"/>
    <property type="project" value="UniProtKB-KW"/>
</dbReference>
<comment type="similarity">
    <text evidence="2">Belongs to the oligopeptide OPT transporter family.</text>
</comment>
<dbReference type="InterPro" id="IPR004813">
    <property type="entry name" value="OPT"/>
</dbReference>
<evidence type="ECO:0000256" key="3">
    <source>
        <dbReference type="ARBA" id="ARBA00022448"/>
    </source>
</evidence>
<keyword evidence="6" id="KW-0653">Protein transport</keyword>
<name>A0A423VUU5_9PEZI</name>
<comment type="caution">
    <text evidence="11">The sequence shown here is derived from an EMBL/GenBank/DDBJ whole genome shotgun (WGS) entry which is preliminary data.</text>
</comment>
<dbReference type="GO" id="GO:0016020">
    <property type="term" value="C:membrane"/>
    <property type="evidence" value="ECO:0007669"/>
    <property type="project" value="UniProtKB-SubCell"/>
</dbReference>
<keyword evidence="8 10" id="KW-0472">Membrane</keyword>
<gene>
    <name evidence="11" type="ORF">VMCG_08847</name>
</gene>
<keyword evidence="7 10" id="KW-1133">Transmembrane helix</keyword>
<feature type="transmembrane region" description="Helical" evidence="10">
    <location>
        <begin position="578"/>
        <end position="600"/>
    </location>
</feature>
<evidence type="ECO:0000256" key="10">
    <source>
        <dbReference type="SAM" id="Phobius"/>
    </source>
</evidence>
<reference evidence="11 12" key="1">
    <citation type="submission" date="2015-09" db="EMBL/GenBank/DDBJ databases">
        <title>Host preference determinants of Valsa canker pathogens revealed by comparative genomics.</title>
        <authorList>
            <person name="Yin Z."/>
            <person name="Huang L."/>
        </authorList>
    </citation>
    <scope>NUCLEOTIDE SEQUENCE [LARGE SCALE GENOMIC DNA]</scope>
    <source>
        <strain evidence="11 12">03-1</strain>
    </source>
</reference>
<evidence type="ECO:0000256" key="6">
    <source>
        <dbReference type="ARBA" id="ARBA00022927"/>
    </source>
</evidence>
<comment type="subcellular location">
    <subcellularLocation>
        <location evidence="1">Membrane</location>
        <topology evidence="1">Multi-pass membrane protein</topology>
    </subcellularLocation>
</comment>
<sequence>MPNAAAHQAIIVGGLNPVEGKVFSVPTHPAADEKEVITSDAARAASTATLDSKTKDASFPGDSDDHYDDGESSDNVIIITGGDAARHLLPMRDDHDPALTFRSLFLASGLSCFQAVMSQIYTFKPTSVTISGTFIVLIGYFAGKAWAAGLPRGDKLEARWREKGNQGRPPWWISLARFINPGPWTLKEHAVCSITATSASNASASVQVFAAQDLFYNMPLDAATVILAVISIGLFGYGICGVMRPIAVWHVDAVYWSTLPTVKTLQGLHWQDLKNSKPLRYFWYSYGGMFAYEWFPAYIWPWLNSVSIPCLASMKATGNTAAVLTNVFGGSINNEGMGLFSLSFDWQYIGSFNTSLPLKLQVHSAVGYLVCFAAMAGIYYTNAWESRSLPFMSTTLKQANGTSYPIADVFSGGVLNQTALAEYGLPRLTGTFAYAMFMANAASTILYSRYGNGIATNNLSKMLAGLMLPGRPVGNMYFAAWSHNVISNAVNLCNDLKMGEYLKIPPRVMFLTQIYGTILGGFINYAVMISIVNGNRALLVDGNGNSSWSGATMQSYNTNATSWALASYLYGSGGLYEMVPIGLAIGGGLVVIHRIFVYFVPSIRGISTSELNLPQFIQYAGYIPYNASQTCVIFSQIIAGFFTQFYLRNYRPRIFKDYSYLVTGAFDGASLTVLFILSFAVFGAGGSSKPFPTWWGNNADGYYDFCPSSE</sequence>
<feature type="transmembrane region" description="Helical" evidence="10">
    <location>
        <begin position="128"/>
        <end position="147"/>
    </location>
</feature>
<evidence type="ECO:0000256" key="2">
    <source>
        <dbReference type="ARBA" id="ARBA00008807"/>
    </source>
</evidence>
<dbReference type="AlphaFoldDB" id="A0A423VUU5"/>
<proteinExistence type="inferred from homology"/>
<dbReference type="EMBL" id="LKEA01000039">
    <property type="protein sequence ID" value="ROV94787.1"/>
    <property type="molecule type" value="Genomic_DNA"/>
</dbReference>
<evidence type="ECO:0000256" key="9">
    <source>
        <dbReference type="SAM" id="MobiDB-lite"/>
    </source>
</evidence>